<proteinExistence type="predicted"/>
<dbReference type="EMBL" id="CAWUPB010001173">
    <property type="protein sequence ID" value="CAK7348098.1"/>
    <property type="molecule type" value="Genomic_DNA"/>
</dbReference>
<evidence type="ECO:0000313" key="2">
    <source>
        <dbReference type="EMBL" id="CAK7348098.1"/>
    </source>
</evidence>
<evidence type="ECO:0000256" key="1">
    <source>
        <dbReference type="SAM" id="SignalP"/>
    </source>
</evidence>
<comment type="caution">
    <text evidence="2">The sequence shown here is derived from an EMBL/GenBank/DDBJ whole genome shotgun (WGS) entry which is preliminary data.</text>
</comment>
<feature type="chain" id="PRO_5043909279" evidence="1">
    <location>
        <begin position="31"/>
        <end position="126"/>
    </location>
</feature>
<dbReference type="Proteomes" id="UP001314170">
    <property type="component" value="Unassembled WGS sequence"/>
</dbReference>
<sequence length="126" mass="13837">MLSLGQGLSPFFLRLSRLKLLSLLFSGAIGDDMDDGGSNCLVAFVGGKKGAAGDLLFQPLFYSRHNNGTICFTVHEGYTSTYCAEMQLGPRNKDCSRFNEEGDPEYFTVCVSQIEHVLASKAIWQD</sequence>
<protein>
    <submittedName>
        <fullName evidence="2">Uncharacterized protein</fullName>
    </submittedName>
</protein>
<gene>
    <name evidence="2" type="ORF">DCAF_LOCUS20791</name>
</gene>
<reference evidence="2 3" key="1">
    <citation type="submission" date="2024-01" db="EMBL/GenBank/DDBJ databases">
        <authorList>
            <person name="Waweru B."/>
        </authorList>
    </citation>
    <scope>NUCLEOTIDE SEQUENCE [LARGE SCALE GENOMIC DNA]</scope>
</reference>
<dbReference type="AlphaFoldDB" id="A0AAV1SCV6"/>
<keyword evidence="3" id="KW-1185">Reference proteome</keyword>
<accession>A0AAV1SCV6</accession>
<evidence type="ECO:0000313" key="3">
    <source>
        <dbReference type="Proteomes" id="UP001314170"/>
    </source>
</evidence>
<organism evidence="2 3">
    <name type="scientific">Dovyalis caffra</name>
    <dbReference type="NCBI Taxonomy" id="77055"/>
    <lineage>
        <taxon>Eukaryota</taxon>
        <taxon>Viridiplantae</taxon>
        <taxon>Streptophyta</taxon>
        <taxon>Embryophyta</taxon>
        <taxon>Tracheophyta</taxon>
        <taxon>Spermatophyta</taxon>
        <taxon>Magnoliopsida</taxon>
        <taxon>eudicotyledons</taxon>
        <taxon>Gunneridae</taxon>
        <taxon>Pentapetalae</taxon>
        <taxon>rosids</taxon>
        <taxon>fabids</taxon>
        <taxon>Malpighiales</taxon>
        <taxon>Salicaceae</taxon>
        <taxon>Flacourtieae</taxon>
        <taxon>Dovyalis</taxon>
    </lineage>
</organism>
<feature type="signal peptide" evidence="1">
    <location>
        <begin position="1"/>
        <end position="30"/>
    </location>
</feature>
<keyword evidence="1" id="KW-0732">Signal</keyword>
<name>A0AAV1SCV6_9ROSI</name>